<dbReference type="EMBL" id="AF125677">
    <property type="protein sequence ID" value="AAD22557.1"/>
    <property type="molecule type" value="Genomic_RNA"/>
</dbReference>
<evidence type="ECO:0000313" key="1">
    <source>
        <dbReference type="EMBL" id="AAD22557.1"/>
    </source>
</evidence>
<proteinExistence type="predicted"/>
<name>Q9XJN2_9VIRU</name>
<sequence length="66" mass="7496">MSNQRKPLPDAFLAQLVEPFQSDEQCLITREEVLKRCREAIQFGEALIELSESNGERSLKTNPFSG</sequence>
<organism evidence="1">
    <name type="scientific">Pseudomonas phage phi9</name>
    <dbReference type="NCBI Taxonomy" id="90887"/>
    <lineage>
        <taxon>Viruses</taxon>
        <taxon>Riboviria</taxon>
        <taxon>Orthornavirae</taxon>
        <taxon>Duplornaviricota</taxon>
        <taxon>Vidaverviricetes</taxon>
        <taxon>Mindivirales</taxon>
        <taxon>Cystoviridae</taxon>
    </lineage>
</organism>
<protein>
    <submittedName>
        <fullName evidence="1">PA</fullName>
    </submittedName>
</protein>
<reference evidence="1" key="1">
    <citation type="journal article" date="1999" name="J. Bacteriol.">
        <title>Isolation of additional bacteriophages with genomes of segmented double-stranded RNA.</title>
        <authorList>
            <person name="Mindich L."/>
            <person name="Qiao X."/>
            <person name="Qiao J."/>
            <person name="Onodera S."/>
            <person name="Romantschuk M."/>
            <person name="Hoogstraten D."/>
        </authorList>
    </citation>
    <scope>NUCLEOTIDE SEQUENCE</scope>
</reference>
<accession>Q9XJN2</accession>